<comment type="subcellular location">
    <subcellularLocation>
        <location evidence="1">Cell membrane</location>
        <topology evidence="1">Multi-pass membrane protein</topology>
    </subcellularLocation>
</comment>
<dbReference type="InterPro" id="IPR039421">
    <property type="entry name" value="Type_1_exporter"/>
</dbReference>
<dbReference type="InterPro" id="IPR017871">
    <property type="entry name" value="ABC_transporter-like_CS"/>
</dbReference>
<dbReference type="CDD" id="cd18550">
    <property type="entry name" value="ABC_6TM_exporter_like"/>
    <property type="match status" value="1"/>
</dbReference>
<dbReference type="FunFam" id="3.40.50.300:FF:000299">
    <property type="entry name" value="ABC transporter ATP-binding protein/permease"/>
    <property type="match status" value="1"/>
</dbReference>
<dbReference type="InterPro" id="IPR011527">
    <property type="entry name" value="ABC1_TM_dom"/>
</dbReference>
<keyword evidence="2" id="KW-0813">Transport</keyword>
<evidence type="ECO:0000313" key="13">
    <source>
        <dbReference type="EMBL" id="MDR7321374.1"/>
    </source>
</evidence>
<dbReference type="Pfam" id="PF00005">
    <property type="entry name" value="ABC_tran"/>
    <property type="match status" value="1"/>
</dbReference>
<dbReference type="InterPro" id="IPR003593">
    <property type="entry name" value="AAA+_ATPase"/>
</dbReference>
<name>A0AAE4CU42_9ACTN</name>
<evidence type="ECO:0000256" key="7">
    <source>
        <dbReference type="ARBA" id="ARBA00022989"/>
    </source>
</evidence>
<evidence type="ECO:0000259" key="11">
    <source>
        <dbReference type="PROSITE" id="PS50893"/>
    </source>
</evidence>
<dbReference type="InterPro" id="IPR027417">
    <property type="entry name" value="P-loop_NTPase"/>
</dbReference>
<feature type="transmembrane region" description="Helical" evidence="10">
    <location>
        <begin position="92"/>
        <end position="111"/>
    </location>
</feature>
<organism evidence="13 14">
    <name type="scientific">Catenuloplanes niger</name>
    <dbReference type="NCBI Taxonomy" id="587534"/>
    <lineage>
        <taxon>Bacteria</taxon>
        <taxon>Bacillati</taxon>
        <taxon>Actinomycetota</taxon>
        <taxon>Actinomycetes</taxon>
        <taxon>Micromonosporales</taxon>
        <taxon>Micromonosporaceae</taxon>
        <taxon>Catenuloplanes</taxon>
    </lineage>
</organism>
<evidence type="ECO:0000256" key="1">
    <source>
        <dbReference type="ARBA" id="ARBA00004651"/>
    </source>
</evidence>
<feature type="domain" description="ABC transmembrane type-1" evidence="12">
    <location>
        <begin position="54"/>
        <end position="340"/>
    </location>
</feature>
<evidence type="ECO:0000313" key="14">
    <source>
        <dbReference type="Proteomes" id="UP001183629"/>
    </source>
</evidence>
<keyword evidence="14" id="KW-1185">Reference proteome</keyword>
<sequence length="631" mass="67699">MNNMRGMPGGPGSMGGWSTLRALNNEKKLEGRKVDWKVTGRVMRFAYPYRRDIVIFLIAVVISAVLGVATPVLAGDVVNEITRGGPEAARTVVWIAVAIAGIALADALLSLGQRWYSARVGESIILDLRTRVFDHVQRQPLAFFTRTQTGALVSRLNNDVIGAQQAFTSTLSGVVSNAIQLALTAGVMFTLSWQITLLSLVMLPLFILPARRVGRRLAEITRESYELSASMQATMVERFGVAGALLVKLFGSPADEARKFETKARRVRDIGIRQAIYSRTFFVAMLLVASLAQALTYGLGGWLAVTGAVSAGTVVTLALLLTRLYGPLTALSNVRVDVMSALVSFERVFEVLDLRPAIEERPGAVEITGARVVFDDVTFRYPTAAETSLASLEDVTVLDRAATEPVLHDLSFTVEPGTMVALVGPSGAGKSTTAMLLSRVYDVTSGAITIGGTDVRDARLTSLRDTVGVVTQDAHLFHETIAENLRYARPGATDGELWAALSAAQVADVVRELPDGLETVVGERGYRFSGGEKQRIAIARLLLKAPSVVILDEATAHLDSESEAAVQAALTAALTGRTALVIAHRLSTIRAADQILVMSHGRIVERGTHESLLAANGLYADLYRTQFATAG</sequence>
<dbReference type="Proteomes" id="UP001183629">
    <property type="component" value="Unassembled WGS sequence"/>
</dbReference>
<keyword evidence="6 13" id="KW-0067">ATP-binding</keyword>
<evidence type="ECO:0000256" key="3">
    <source>
        <dbReference type="ARBA" id="ARBA00022475"/>
    </source>
</evidence>
<evidence type="ECO:0000256" key="8">
    <source>
        <dbReference type="ARBA" id="ARBA00023136"/>
    </source>
</evidence>
<feature type="domain" description="ABC transporter" evidence="11">
    <location>
        <begin position="390"/>
        <end position="625"/>
    </location>
</feature>
<dbReference type="AlphaFoldDB" id="A0AAE4CU42"/>
<evidence type="ECO:0000259" key="12">
    <source>
        <dbReference type="PROSITE" id="PS50929"/>
    </source>
</evidence>
<comment type="similarity">
    <text evidence="9">Belongs to the ABC transporter superfamily. Lipid exporter (TC 3.A.1.106) family.</text>
</comment>
<dbReference type="GO" id="GO:0005524">
    <property type="term" value="F:ATP binding"/>
    <property type="evidence" value="ECO:0007669"/>
    <property type="project" value="UniProtKB-KW"/>
</dbReference>
<dbReference type="SMART" id="SM00382">
    <property type="entry name" value="AAA"/>
    <property type="match status" value="1"/>
</dbReference>
<dbReference type="SUPFAM" id="SSF90123">
    <property type="entry name" value="ABC transporter transmembrane region"/>
    <property type="match status" value="1"/>
</dbReference>
<feature type="transmembrane region" description="Helical" evidence="10">
    <location>
        <begin position="301"/>
        <end position="321"/>
    </location>
</feature>
<evidence type="ECO:0000256" key="5">
    <source>
        <dbReference type="ARBA" id="ARBA00022741"/>
    </source>
</evidence>
<gene>
    <name evidence="13" type="ORF">J2S44_001624</name>
</gene>
<dbReference type="SUPFAM" id="SSF52540">
    <property type="entry name" value="P-loop containing nucleoside triphosphate hydrolases"/>
    <property type="match status" value="1"/>
</dbReference>
<evidence type="ECO:0000256" key="2">
    <source>
        <dbReference type="ARBA" id="ARBA00022448"/>
    </source>
</evidence>
<dbReference type="PROSITE" id="PS50893">
    <property type="entry name" value="ABC_TRANSPORTER_2"/>
    <property type="match status" value="1"/>
</dbReference>
<evidence type="ECO:0000256" key="4">
    <source>
        <dbReference type="ARBA" id="ARBA00022692"/>
    </source>
</evidence>
<feature type="transmembrane region" description="Helical" evidence="10">
    <location>
        <begin position="191"/>
        <end position="208"/>
    </location>
</feature>
<dbReference type="Pfam" id="PF00664">
    <property type="entry name" value="ABC_membrane"/>
    <property type="match status" value="1"/>
</dbReference>
<dbReference type="GO" id="GO:0016887">
    <property type="term" value="F:ATP hydrolysis activity"/>
    <property type="evidence" value="ECO:0007669"/>
    <property type="project" value="InterPro"/>
</dbReference>
<evidence type="ECO:0000256" key="10">
    <source>
        <dbReference type="SAM" id="Phobius"/>
    </source>
</evidence>
<evidence type="ECO:0000256" key="6">
    <source>
        <dbReference type="ARBA" id="ARBA00022840"/>
    </source>
</evidence>
<keyword evidence="7 10" id="KW-1133">Transmembrane helix</keyword>
<dbReference type="GO" id="GO:0015421">
    <property type="term" value="F:ABC-type oligopeptide transporter activity"/>
    <property type="evidence" value="ECO:0007669"/>
    <property type="project" value="TreeGrafter"/>
</dbReference>
<dbReference type="PANTHER" id="PTHR43394:SF1">
    <property type="entry name" value="ATP-BINDING CASSETTE SUB-FAMILY B MEMBER 10, MITOCHONDRIAL"/>
    <property type="match status" value="1"/>
</dbReference>
<proteinExistence type="inferred from homology"/>
<keyword evidence="5" id="KW-0547">Nucleotide-binding</keyword>
<dbReference type="Gene3D" id="1.20.1560.10">
    <property type="entry name" value="ABC transporter type 1, transmembrane domain"/>
    <property type="match status" value="1"/>
</dbReference>
<keyword evidence="4 10" id="KW-0812">Transmembrane</keyword>
<dbReference type="Gene3D" id="3.40.50.300">
    <property type="entry name" value="P-loop containing nucleotide triphosphate hydrolases"/>
    <property type="match status" value="1"/>
</dbReference>
<dbReference type="InterPro" id="IPR003439">
    <property type="entry name" value="ABC_transporter-like_ATP-bd"/>
</dbReference>
<evidence type="ECO:0000256" key="9">
    <source>
        <dbReference type="ARBA" id="ARBA00061644"/>
    </source>
</evidence>
<dbReference type="PROSITE" id="PS00211">
    <property type="entry name" value="ABC_TRANSPORTER_1"/>
    <property type="match status" value="1"/>
</dbReference>
<protein>
    <submittedName>
        <fullName evidence="13">ATP-binding cassette subfamily B protein</fullName>
    </submittedName>
</protein>
<keyword evidence="3" id="KW-1003">Cell membrane</keyword>
<comment type="caution">
    <text evidence="13">The sequence shown here is derived from an EMBL/GenBank/DDBJ whole genome shotgun (WGS) entry which is preliminary data.</text>
</comment>
<dbReference type="PANTHER" id="PTHR43394">
    <property type="entry name" value="ATP-DEPENDENT PERMEASE MDL1, MITOCHONDRIAL"/>
    <property type="match status" value="1"/>
</dbReference>
<feature type="transmembrane region" description="Helical" evidence="10">
    <location>
        <begin position="53"/>
        <end position="72"/>
    </location>
</feature>
<accession>A0AAE4CU42</accession>
<dbReference type="EMBL" id="JAVDYC010000001">
    <property type="protein sequence ID" value="MDR7321374.1"/>
    <property type="molecule type" value="Genomic_DNA"/>
</dbReference>
<dbReference type="InterPro" id="IPR036640">
    <property type="entry name" value="ABC1_TM_sf"/>
</dbReference>
<keyword evidence="8 10" id="KW-0472">Membrane</keyword>
<dbReference type="PROSITE" id="PS50929">
    <property type="entry name" value="ABC_TM1F"/>
    <property type="match status" value="1"/>
</dbReference>
<feature type="transmembrane region" description="Helical" evidence="10">
    <location>
        <begin position="166"/>
        <end position="185"/>
    </location>
</feature>
<reference evidence="13 14" key="1">
    <citation type="submission" date="2023-07" db="EMBL/GenBank/DDBJ databases">
        <title>Sequencing the genomes of 1000 actinobacteria strains.</title>
        <authorList>
            <person name="Klenk H.-P."/>
        </authorList>
    </citation>
    <scope>NUCLEOTIDE SEQUENCE [LARGE SCALE GENOMIC DNA]</scope>
    <source>
        <strain evidence="13 14">DSM 44711</strain>
    </source>
</reference>
<dbReference type="GO" id="GO:0005886">
    <property type="term" value="C:plasma membrane"/>
    <property type="evidence" value="ECO:0007669"/>
    <property type="project" value="UniProtKB-SubCell"/>
</dbReference>
<feature type="transmembrane region" description="Helical" evidence="10">
    <location>
        <begin position="276"/>
        <end position="295"/>
    </location>
</feature>